<evidence type="ECO:0000313" key="1">
    <source>
        <dbReference type="EMBL" id="KAI3699417.1"/>
    </source>
</evidence>
<name>A0ACB8ZPC8_CICIN</name>
<comment type="caution">
    <text evidence="1">The sequence shown here is derived from an EMBL/GenBank/DDBJ whole genome shotgun (WGS) entry which is preliminary data.</text>
</comment>
<protein>
    <submittedName>
        <fullName evidence="1">Uncharacterized protein</fullName>
    </submittedName>
</protein>
<organism evidence="1 2">
    <name type="scientific">Cichorium intybus</name>
    <name type="common">Chicory</name>
    <dbReference type="NCBI Taxonomy" id="13427"/>
    <lineage>
        <taxon>Eukaryota</taxon>
        <taxon>Viridiplantae</taxon>
        <taxon>Streptophyta</taxon>
        <taxon>Embryophyta</taxon>
        <taxon>Tracheophyta</taxon>
        <taxon>Spermatophyta</taxon>
        <taxon>Magnoliopsida</taxon>
        <taxon>eudicotyledons</taxon>
        <taxon>Gunneridae</taxon>
        <taxon>Pentapetalae</taxon>
        <taxon>asterids</taxon>
        <taxon>campanulids</taxon>
        <taxon>Asterales</taxon>
        <taxon>Asteraceae</taxon>
        <taxon>Cichorioideae</taxon>
        <taxon>Cichorieae</taxon>
        <taxon>Cichoriinae</taxon>
        <taxon>Cichorium</taxon>
    </lineage>
</organism>
<evidence type="ECO:0000313" key="2">
    <source>
        <dbReference type="Proteomes" id="UP001055811"/>
    </source>
</evidence>
<sequence>MISRVIVNSTRILTEERKSCSGCGDSERICVPDTLEEKIDQVLKLFKPKPANPIFITVVELRQALKNVLKTVSDAKDKRLKELEKSFTGKVVNLKEAISRHNNEVHESIGTIITSLDDHLHAKKSKKSRLIENQ</sequence>
<dbReference type="Proteomes" id="UP001055811">
    <property type="component" value="Linkage Group LG08"/>
</dbReference>
<accession>A0ACB8ZPC8</accession>
<gene>
    <name evidence="1" type="ORF">L2E82_43714</name>
</gene>
<proteinExistence type="predicted"/>
<dbReference type="EMBL" id="CM042016">
    <property type="protein sequence ID" value="KAI3699417.1"/>
    <property type="molecule type" value="Genomic_DNA"/>
</dbReference>
<keyword evidence="2" id="KW-1185">Reference proteome</keyword>
<reference evidence="2" key="1">
    <citation type="journal article" date="2022" name="Mol. Ecol. Resour.">
        <title>The genomes of chicory, endive, great burdock and yacon provide insights into Asteraceae palaeo-polyploidization history and plant inulin production.</title>
        <authorList>
            <person name="Fan W."/>
            <person name="Wang S."/>
            <person name="Wang H."/>
            <person name="Wang A."/>
            <person name="Jiang F."/>
            <person name="Liu H."/>
            <person name="Zhao H."/>
            <person name="Xu D."/>
            <person name="Zhang Y."/>
        </authorList>
    </citation>
    <scope>NUCLEOTIDE SEQUENCE [LARGE SCALE GENOMIC DNA]</scope>
    <source>
        <strain evidence="2">cv. Punajuju</strain>
    </source>
</reference>
<reference evidence="1 2" key="2">
    <citation type="journal article" date="2022" name="Mol. Ecol. Resour.">
        <title>The genomes of chicory, endive, great burdock and yacon provide insights into Asteraceae paleo-polyploidization history and plant inulin production.</title>
        <authorList>
            <person name="Fan W."/>
            <person name="Wang S."/>
            <person name="Wang H."/>
            <person name="Wang A."/>
            <person name="Jiang F."/>
            <person name="Liu H."/>
            <person name="Zhao H."/>
            <person name="Xu D."/>
            <person name="Zhang Y."/>
        </authorList>
    </citation>
    <scope>NUCLEOTIDE SEQUENCE [LARGE SCALE GENOMIC DNA]</scope>
    <source>
        <strain evidence="2">cv. Punajuju</strain>
        <tissue evidence="1">Leaves</tissue>
    </source>
</reference>